<dbReference type="EMBL" id="CP127247">
    <property type="protein sequence ID" value="WIY26950.1"/>
    <property type="molecule type" value="Genomic_DNA"/>
</dbReference>
<proteinExistence type="predicted"/>
<evidence type="ECO:0000313" key="2">
    <source>
        <dbReference type="Proteomes" id="UP001238334"/>
    </source>
</evidence>
<dbReference type="KEGG" id="ppso:QPJ95_08575"/>
<organism evidence="1 2">
    <name type="scientific">Parasedimentitalea psychrophila</name>
    <dbReference type="NCBI Taxonomy" id="2997337"/>
    <lineage>
        <taxon>Bacteria</taxon>
        <taxon>Pseudomonadati</taxon>
        <taxon>Pseudomonadota</taxon>
        <taxon>Alphaproteobacteria</taxon>
        <taxon>Rhodobacterales</taxon>
        <taxon>Paracoccaceae</taxon>
        <taxon>Parasedimentitalea</taxon>
    </lineage>
</organism>
<gene>
    <name evidence="1" type="ORF">QPJ95_08575</name>
</gene>
<dbReference type="AlphaFoldDB" id="A0A9Y2L2T9"/>
<evidence type="ECO:0000313" key="1">
    <source>
        <dbReference type="EMBL" id="WIY26950.1"/>
    </source>
</evidence>
<reference evidence="1 2" key="1">
    <citation type="submission" date="2023-06" db="EMBL/GenBank/DDBJ databases">
        <title>Parasedimentitalea psychrophila sp. nov., a psychrophilic bacterium isolated from deep-sea sediment.</title>
        <authorList>
            <person name="Li A."/>
        </authorList>
    </citation>
    <scope>NUCLEOTIDE SEQUENCE [LARGE SCALE GENOMIC DNA]</scope>
    <source>
        <strain evidence="1 2">QS115</strain>
    </source>
</reference>
<keyword evidence="2" id="KW-1185">Reference proteome</keyword>
<name>A0A9Y2L2T9_9RHOB</name>
<accession>A0A9Y2L2T9</accession>
<protein>
    <submittedName>
        <fullName evidence="1">Uncharacterized protein</fullName>
    </submittedName>
</protein>
<dbReference type="Proteomes" id="UP001238334">
    <property type="component" value="Chromosome"/>
</dbReference>
<dbReference type="RefSeq" id="WP_270917392.1">
    <property type="nucleotide sequence ID" value="NZ_CP127247.1"/>
</dbReference>
<sequence length="83" mass="9356">MKEEHQVPIDDEFEEGMHACVRIDVELDVKGDGYKEVLPRAAHVLRALATKVENDLETGHHDVHDSSGRKVGTIYLDHYGEGF</sequence>